<reference evidence="1" key="1">
    <citation type="journal article" date="2016" name="Nat. Genet.">
        <title>A high-quality carrot genome assembly provides new insights into carotenoid accumulation and asterid genome evolution.</title>
        <authorList>
            <person name="Iorizzo M."/>
            <person name="Ellison S."/>
            <person name="Senalik D."/>
            <person name="Zeng P."/>
            <person name="Satapoomin P."/>
            <person name="Huang J."/>
            <person name="Bowman M."/>
            <person name="Iovene M."/>
            <person name="Sanseverino W."/>
            <person name="Cavagnaro P."/>
            <person name="Yildiz M."/>
            <person name="Macko-Podgorni A."/>
            <person name="Moranska E."/>
            <person name="Grzebelus E."/>
            <person name="Grzebelus D."/>
            <person name="Ashrafi H."/>
            <person name="Zheng Z."/>
            <person name="Cheng S."/>
            <person name="Spooner D."/>
            <person name="Van Deynze A."/>
            <person name="Simon P."/>
        </authorList>
    </citation>
    <scope>NUCLEOTIDE SEQUENCE</scope>
    <source>
        <tissue evidence="1">Leaf</tissue>
    </source>
</reference>
<evidence type="ECO:0000313" key="2">
    <source>
        <dbReference type="Proteomes" id="UP000077755"/>
    </source>
</evidence>
<dbReference type="Proteomes" id="UP000077755">
    <property type="component" value="Chromosome 6"/>
</dbReference>
<keyword evidence="2" id="KW-1185">Reference proteome</keyword>
<accession>A0AAF1B4W3</accession>
<organism evidence="1 2">
    <name type="scientific">Daucus carota subsp. sativus</name>
    <name type="common">Carrot</name>
    <dbReference type="NCBI Taxonomy" id="79200"/>
    <lineage>
        <taxon>Eukaryota</taxon>
        <taxon>Viridiplantae</taxon>
        <taxon>Streptophyta</taxon>
        <taxon>Embryophyta</taxon>
        <taxon>Tracheophyta</taxon>
        <taxon>Spermatophyta</taxon>
        <taxon>Magnoliopsida</taxon>
        <taxon>eudicotyledons</taxon>
        <taxon>Gunneridae</taxon>
        <taxon>Pentapetalae</taxon>
        <taxon>asterids</taxon>
        <taxon>campanulids</taxon>
        <taxon>Apiales</taxon>
        <taxon>Apiaceae</taxon>
        <taxon>Apioideae</taxon>
        <taxon>Scandiceae</taxon>
        <taxon>Daucinae</taxon>
        <taxon>Daucus</taxon>
        <taxon>Daucus sect. Daucus</taxon>
    </lineage>
</organism>
<protein>
    <recommendedName>
        <fullName evidence="3">DUF4283 domain-containing protein</fullName>
    </recommendedName>
</protein>
<reference evidence="1" key="2">
    <citation type="submission" date="2022-03" db="EMBL/GenBank/DDBJ databases">
        <title>Draft title - Genomic analysis of global carrot germplasm unveils the trajectory of domestication and the origin of high carotenoid orange carrot.</title>
        <authorList>
            <person name="Iorizzo M."/>
            <person name="Ellison S."/>
            <person name="Senalik D."/>
            <person name="Macko-Podgorni A."/>
            <person name="Grzebelus D."/>
            <person name="Bostan H."/>
            <person name="Rolling W."/>
            <person name="Curaba J."/>
            <person name="Simon P."/>
        </authorList>
    </citation>
    <scope>NUCLEOTIDE SEQUENCE</scope>
    <source>
        <tissue evidence="1">Leaf</tissue>
    </source>
</reference>
<dbReference type="EMBL" id="CP093348">
    <property type="protein sequence ID" value="WOH04102.1"/>
    <property type="molecule type" value="Genomic_DNA"/>
</dbReference>
<sequence length="69" mass="8122">MARVEELNERLAEMGIEDEENTELIFDDEAEDVTNKFECCLVGRFLTEKNLNIRSMKSKVADIWRPQEE</sequence>
<evidence type="ECO:0000313" key="1">
    <source>
        <dbReference type="EMBL" id="WOH04102.1"/>
    </source>
</evidence>
<name>A0AAF1B4W3_DAUCS</name>
<evidence type="ECO:0008006" key="3">
    <source>
        <dbReference type="Google" id="ProtNLM"/>
    </source>
</evidence>
<proteinExistence type="predicted"/>
<gene>
    <name evidence="1" type="ORF">DCAR_0623508</name>
</gene>
<dbReference type="AlphaFoldDB" id="A0AAF1B4W3"/>